<organism evidence="2 3">
    <name type="scientific">Pegethrix bostrychoides GSE-TBD4-15B</name>
    <dbReference type="NCBI Taxonomy" id="2839662"/>
    <lineage>
        <taxon>Bacteria</taxon>
        <taxon>Bacillati</taxon>
        <taxon>Cyanobacteriota</taxon>
        <taxon>Cyanophyceae</taxon>
        <taxon>Oculatellales</taxon>
        <taxon>Oculatellaceae</taxon>
        <taxon>Pegethrix</taxon>
    </lineage>
</organism>
<reference evidence="2" key="1">
    <citation type="submission" date="2021-05" db="EMBL/GenBank/DDBJ databases">
        <authorList>
            <person name="Pietrasiak N."/>
            <person name="Ward R."/>
            <person name="Stajich J.E."/>
            <person name="Kurbessoian T."/>
        </authorList>
    </citation>
    <scope>NUCLEOTIDE SEQUENCE</scope>
    <source>
        <strain evidence="2">GSE-TBD4-15B</strain>
    </source>
</reference>
<keyword evidence="1" id="KW-0812">Transmembrane</keyword>
<evidence type="ECO:0000256" key="1">
    <source>
        <dbReference type="SAM" id="Phobius"/>
    </source>
</evidence>
<evidence type="ECO:0000313" key="3">
    <source>
        <dbReference type="Proteomes" id="UP000707356"/>
    </source>
</evidence>
<keyword evidence="1" id="KW-0472">Membrane</keyword>
<reference evidence="2" key="2">
    <citation type="journal article" date="2022" name="Microbiol. Resour. Announc.">
        <title>Metagenome Sequencing to Explore Phylogenomics of Terrestrial Cyanobacteria.</title>
        <authorList>
            <person name="Ward R.D."/>
            <person name="Stajich J.E."/>
            <person name="Johansen J.R."/>
            <person name="Huntemann M."/>
            <person name="Clum A."/>
            <person name="Foster B."/>
            <person name="Foster B."/>
            <person name="Roux S."/>
            <person name="Palaniappan K."/>
            <person name="Varghese N."/>
            <person name="Mukherjee S."/>
            <person name="Reddy T.B.K."/>
            <person name="Daum C."/>
            <person name="Copeland A."/>
            <person name="Chen I.A."/>
            <person name="Ivanova N.N."/>
            <person name="Kyrpides N.C."/>
            <person name="Shapiro N."/>
            <person name="Eloe-Fadrosh E.A."/>
            <person name="Pietrasiak N."/>
        </authorList>
    </citation>
    <scope>NUCLEOTIDE SEQUENCE</scope>
    <source>
        <strain evidence="2">GSE-TBD4-15B</strain>
    </source>
</reference>
<dbReference type="Proteomes" id="UP000707356">
    <property type="component" value="Unassembled WGS sequence"/>
</dbReference>
<comment type="caution">
    <text evidence="2">The sequence shown here is derived from an EMBL/GenBank/DDBJ whole genome shotgun (WGS) entry which is preliminary data.</text>
</comment>
<dbReference type="EMBL" id="JAHHHV010000077">
    <property type="protein sequence ID" value="MBW4467540.1"/>
    <property type="molecule type" value="Genomic_DNA"/>
</dbReference>
<gene>
    <name evidence="2" type="ORF">KME07_19105</name>
</gene>
<feature type="transmembrane region" description="Helical" evidence="1">
    <location>
        <begin position="64"/>
        <end position="85"/>
    </location>
</feature>
<protein>
    <submittedName>
        <fullName evidence="2">PepSY domain-containing protein</fullName>
    </submittedName>
</protein>
<sequence length="118" mass="13683">MNMRQIRKLHQTIAPLVILPLSLTILTGVTYRLAKSWFNLPREQVHWLMVIHEGEYLGQFLEPFYVLLNGLGALWMLGTGSVMVWQNTSRSGWFRQLSRWRKPKPEAADSEDSEAKAE</sequence>
<name>A0A951PEG6_9CYAN</name>
<accession>A0A951PEG6</accession>
<evidence type="ECO:0000313" key="2">
    <source>
        <dbReference type="EMBL" id="MBW4467540.1"/>
    </source>
</evidence>
<keyword evidence="1" id="KW-1133">Transmembrane helix</keyword>
<proteinExistence type="predicted"/>
<dbReference type="AlphaFoldDB" id="A0A951PEG6"/>
<feature type="transmembrane region" description="Helical" evidence="1">
    <location>
        <begin position="12"/>
        <end position="34"/>
    </location>
</feature>